<evidence type="ECO:0000256" key="2">
    <source>
        <dbReference type="ARBA" id="ARBA00022679"/>
    </source>
</evidence>
<accession>A0ABW1EDH7</accession>
<dbReference type="Gene3D" id="3.30.750.24">
    <property type="entry name" value="STAS domain"/>
    <property type="match status" value="1"/>
</dbReference>
<comment type="caution">
    <text evidence="4">The sequence shown here is derived from an EMBL/GenBank/DDBJ whole genome shotgun (WGS) entry which is preliminary data.</text>
</comment>
<dbReference type="PROSITE" id="PS50801">
    <property type="entry name" value="STAS"/>
    <property type="match status" value="1"/>
</dbReference>
<evidence type="ECO:0000313" key="4">
    <source>
        <dbReference type="EMBL" id="MFC5861887.1"/>
    </source>
</evidence>
<dbReference type="RefSeq" id="WP_263337664.1">
    <property type="nucleotide sequence ID" value="NZ_JAGSYH010000004.1"/>
</dbReference>
<dbReference type="SUPFAM" id="SSF52091">
    <property type="entry name" value="SpoIIaa-like"/>
    <property type="match status" value="1"/>
</dbReference>
<sequence length="394" mass="42783">MSTELQHSVAVLGLPLANVTADEAVERIEQLILSGGSHQVATANLDFWGNSLGDVDLHRILAGCSLVVADGMPLVWISRLLGKPLKERVSGVDLVPMLAELSARKGYGIYLLGGRPDVAARASETLKQMYPGVNIVGHHAPPVADLERMDHGDTLERIRAAKPDILLVAFGNPKQEKWIRMHSRRLGVPVSIGIGGSMDILIGAVKRAPSWMRRSGLEWLGRTIQEPGRLMPRYARNFGGLAVRLPGALLAGLLQSPRQSVSEVQRTEDRGVVHLHVRGKLGATVTATIDRTVTECVVNGNLLVVHLKKLTFAGPEGLGALLDARQRMLASGLSVTLAGVPLRFRILMSAWCLEPLFDEFRIPAKGFADADRTQEVRFARFSGKDPRIPAESES</sequence>
<dbReference type="Proteomes" id="UP001596091">
    <property type="component" value="Unassembled WGS sequence"/>
</dbReference>
<dbReference type="NCBIfam" id="TIGR00696">
    <property type="entry name" value="wecG_tagA_cpsF"/>
    <property type="match status" value="1"/>
</dbReference>
<dbReference type="Pfam" id="PF03808">
    <property type="entry name" value="Glyco_tran_WecG"/>
    <property type="match status" value="1"/>
</dbReference>
<dbReference type="PANTHER" id="PTHR34136:SF1">
    <property type="entry name" value="UDP-N-ACETYL-D-MANNOSAMINURONIC ACID TRANSFERASE"/>
    <property type="match status" value="1"/>
</dbReference>
<dbReference type="InterPro" id="IPR004629">
    <property type="entry name" value="WecG_TagA_CpsF"/>
</dbReference>
<dbReference type="EMBL" id="JBHSPH010000002">
    <property type="protein sequence ID" value="MFC5861887.1"/>
    <property type="molecule type" value="Genomic_DNA"/>
</dbReference>
<feature type="domain" description="STAS" evidence="3">
    <location>
        <begin position="262"/>
        <end position="340"/>
    </location>
</feature>
<gene>
    <name evidence="4" type="ORF">ACFPT7_06250</name>
</gene>
<name>A0ABW1EDH7_9BACT</name>
<organism evidence="4 5">
    <name type="scientific">Acidicapsa dinghuensis</name>
    <dbReference type="NCBI Taxonomy" id="2218256"/>
    <lineage>
        <taxon>Bacteria</taxon>
        <taxon>Pseudomonadati</taxon>
        <taxon>Acidobacteriota</taxon>
        <taxon>Terriglobia</taxon>
        <taxon>Terriglobales</taxon>
        <taxon>Acidobacteriaceae</taxon>
        <taxon>Acidicapsa</taxon>
    </lineage>
</organism>
<evidence type="ECO:0000256" key="1">
    <source>
        <dbReference type="ARBA" id="ARBA00022676"/>
    </source>
</evidence>
<dbReference type="CDD" id="cd07043">
    <property type="entry name" value="STAS_anti-anti-sigma_factors"/>
    <property type="match status" value="1"/>
</dbReference>
<dbReference type="PANTHER" id="PTHR34136">
    <property type="match status" value="1"/>
</dbReference>
<reference evidence="5" key="1">
    <citation type="journal article" date="2019" name="Int. J. Syst. Evol. Microbiol.">
        <title>The Global Catalogue of Microorganisms (GCM) 10K type strain sequencing project: providing services to taxonomists for standard genome sequencing and annotation.</title>
        <authorList>
            <consortium name="The Broad Institute Genomics Platform"/>
            <consortium name="The Broad Institute Genome Sequencing Center for Infectious Disease"/>
            <person name="Wu L."/>
            <person name="Ma J."/>
        </authorList>
    </citation>
    <scope>NUCLEOTIDE SEQUENCE [LARGE SCALE GENOMIC DNA]</scope>
    <source>
        <strain evidence="5">JCM 4087</strain>
    </source>
</reference>
<keyword evidence="2" id="KW-0808">Transferase</keyword>
<dbReference type="Pfam" id="PF01740">
    <property type="entry name" value="STAS"/>
    <property type="match status" value="1"/>
</dbReference>
<dbReference type="InterPro" id="IPR002645">
    <property type="entry name" value="STAS_dom"/>
</dbReference>
<keyword evidence="5" id="KW-1185">Reference proteome</keyword>
<evidence type="ECO:0000313" key="5">
    <source>
        <dbReference type="Proteomes" id="UP001596091"/>
    </source>
</evidence>
<protein>
    <submittedName>
        <fullName evidence="4">WecB/TagA/CpsF family glycosyltransferase</fullName>
    </submittedName>
</protein>
<dbReference type="CDD" id="cd06533">
    <property type="entry name" value="Glyco_transf_WecG_TagA"/>
    <property type="match status" value="1"/>
</dbReference>
<evidence type="ECO:0000259" key="3">
    <source>
        <dbReference type="PROSITE" id="PS50801"/>
    </source>
</evidence>
<keyword evidence="1" id="KW-0328">Glycosyltransferase</keyword>
<proteinExistence type="predicted"/>
<dbReference type="InterPro" id="IPR036513">
    <property type="entry name" value="STAS_dom_sf"/>
</dbReference>